<dbReference type="EMBL" id="AEQN01000022">
    <property type="protein sequence ID" value="EFV01233.1"/>
    <property type="molecule type" value="Genomic_DNA"/>
</dbReference>
<comment type="subcellular location">
    <subcellularLocation>
        <location evidence="1">Cell membrane</location>
        <topology evidence="1">Multi-pass membrane protein</topology>
    </subcellularLocation>
</comment>
<dbReference type="Proteomes" id="UP000004754">
    <property type="component" value="Unassembled WGS sequence"/>
</dbReference>
<dbReference type="CDD" id="cd16914">
    <property type="entry name" value="EcfT"/>
    <property type="match status" value="1"/>
</dbReference>
<dbReference type="eggNOG" id="COG0619">
    <property type="taxonomic scope" value="Bacteria"/>
</dbReference>
<dbReference type="OrthoDB" id="9815246at2"/>
<organism evidence="7 8">
    <name type="scientific">Pseudoramibacter alactolyticus ATCC 23263</name>
    <dbReference type="NCBI Taxonomy" id="887929"/>
    <lineage>
        <taxon>Bacteria</taxon>
        <taxon>Bacillati</taxon>
        <taxon>Bacillota</taxon>
        <taxon>Clostridia</taxon>
        <taxon>Eubacteriales</taxon>
        <taxon>Eubacteriaceae</taxon>
        <taxon>Pseudoramibacter</taxon>
    </lineage>
</organism>
<dbReference type="GO" id="GO:0006824">
    <property type="term" value="P:cobalt ion transport"/>
    <property type="evidence" value="ECO:0007669"/>
    <property type="project" value="InterPro"/>
</dbReference>
<dbReference type="InterPro" id="IPR003339">
    <property type="entry name" value="ABC/ECF_trnsptr_transmembrane"/>
</dbReference>
<feature type="transmembrane region" description="Helical" evidence="6">
    <location>
        <begin position="111"/>
        <end position="130"/>
    </location>
</feature>
<dbReference type="GO" id="GO:0043190">
    <property type="term" value="C:ATP-binding cassette (ABC) transporter complex"/>
    <property type="evidence" value="ECO:0007669"/>
    <property type="project" value="InterPro"/>
</dbReference>
<evidence type="ECO:0000256" key="3">
    <source>
        <dbReference type="ARBA" id="ARBA00022692"/>
    </source>
</evidence>
<evidence type="ECO:0000256" key="5">
    <source>
        <dbReference type="ARBA" id="ARBA00023136"/>
    </source>
</evidence>
<dbReference type="Pfam" id="PF02361">
    <property type="entry name" value="CbiQ"/>
    <property type="match status" value="1"/>
</dbReference>
<proteinExistence type="predicted"/>
<evidence type="ECO:0000256" key="6">
    <source>
        <dbReference type="SAM" id="Phobius"/>
    </source>
</evidence>
<accession>E6MI81</accession>
<keyword evidence="8" id="KW-1185">Reference proteome</keyword>
<evidence type="ECO:0000256" key="4">
    <source>
        <dbReference type="ARBA" id="ARBA00022989"/>
    </source>
</evidence>
<dbReference type="HOGENOM" id="CLU_056469_5_0_9"/>
<gene>
    <name evidence="7" type="primary">cbiQ</name>
    <name evidence="7" type="ORF">HMP0721_1614</name>
</gene>
<dbReference type="STRING" id="887929.HMP0721_1614"/>
<dbReference type="RefSeq" id="WP_006599036.1">
    <property type="nucleotide sequence ID" value="NZ_GL622359.1"/>
</dbReference>
<name>E6MI81_9FIRM</name>
<dbReference type="InterPro" id="IPR052770">
    <property type="entry name" value="Cobalt_transport_CbiQ"/>
</dbReference>
<evidence type="ECO:0000256" key="1">
    <source>
        <dbReference type="ARBA" id="ARBA00004651"/>
    </source>
</evidence>
<evidence type="ECO:0000313" key="8">
    <source>
        <dbReference type="Proteomes" id="UP000004754"/>
    </source>
</evidence>
<dbReference type="AlphaFoldDB" id="E6MI81"/>
<dbReference type="InterPro" id="IPR012809">
    <property type="entry name" value="ECF_CbiQ"/>
</dbReference>
<keyword evidence="2" id="KW-1003">Cell membrane</keyword>
<dbReference type="PANTHER" id="PTHR43723:SF1">
    <property type="entry name" value="COBALT TRANSPORT PROTEIN CBIQ"/>
    <property type="match status" value="1"/>
</dbReference>
<dbReference type="PANTHER" id="PTHR43723">
    <property type="entry name" value="COBALT TRANSPORT PROTEIN CBIQ"/>
    <property type="match status" value="1"/>
</dbReference>
<evidence type="ECO:0000256" key="2">
    <source>
        <dbReference type="ARBA" id="ARBA00022475"/>
    </source>
</evidence>
<keyword evidence="4 6" id="KW-1133">Transmembrane helix</keyword>
<feature type="transmembrane region" description="Helical" evidence="6">
    <location>
        <begin position="286"/>
        <end position="307"/>
    </location>
</feature>
<feature type="transmembrane region" description="Helical" evidence="6">
    <location>
        <begin position="137"/>
        <end position="153"/>
    </location>
</feature>
<sequence length="311" mass="35478">MKLNVTHFLWLVPPLLLLIGGGIYKVYRHRGEARHRHGGFGHKHGESTLSIDIYAYNSAISEWNPSFKIGFGIILLLMCIISNNPYVSFSIILFTFFVTVVLGGLDLHNYISLLTIPLVFMIAGSIFVLFEFSKTPYDNALINFFAHWGYVIITPQTLYNTAILWSKAFGAISAMYMMSLSTMSGEIFSVLKKCHVPKLIIELMNMMYRFIFILLDTNSKMRNSAESRLGYTDFRKALYSFGSTASNLFVVSMKRGNQFFDAMEARCYDGDLRFLEAKKPVTRAQWLWGALPLAYFVCVWIMTFQGVNLNV</sequence>
<dbReference type="NCBIfam" id="TIGR02454">
    <property type="entry name" value="ECF_T_CbiQ"/>
    <property type="match status" value="1"/>
</dbReference>
<comment type="caution">
    <text evidence="7">The sequence shown here is derived from an EMBL/GenBank/DDBJ whole genome shotgun (WGS) entry which is preliminary data.</text>
</comment>
<evidence type="ECO:0000313" key="7">
    <source>
        <dbReference type="EMBL" id="EFV01233.1"/>
    </source>
</evidence>
<keyword evidence="5 6" id="KW-0472">Membrane</keyword>
<feature type="transmembrane region" description="Helical" evidence="6">
    <location>
        <begin position="6"/>
        <end position="27"/>
    </location>
</feature>
<protein>
    <submittedName>
        <fullName evidence="7">Cobalt ABC transporter, permease protein CbiQ</fullName>
    </submittedName>
</protein>
<keyword evidence="3 6" id="KW-0812">Transmembrane</keyword>
<reference evidence="7 8" key="1">
    <citation type="submission" date="2010-12" db="EMBL/GenBank/DDBJ databases">
        <authorList>
            <person name="Muzny D."/>
            <person name="Qin X."/>
            <person name="Deng J."/>
            <person name="Jiang H."/>
            <person name="Liu Y."/>
            <person name="Qu J."/>
            <person name="Song X.-Z."/>
            <person name="Zhang L."/>
            <person name="Thornton R."/>
            <person name="Coyle M."/>
            <person name="Francisco L."/>
            <person name="Jackson L."/>
            <person name="Javaid M."/>
            <person name="Korchina V."/>
            <person name="Kovar C."/>
            <person name="Mata R."/>
            <person name="Mathew T."/>
            <person name="Ngo R."/>
            <person name="Nguyen L."/>
            <person name="Nguyen N."/>
            <person name="Okwuonu G."/>
            <person name="Ongeri F."/>
            <person name="Pham C."/>
            <person name="Simmons D."/>
            <person name="Wilczek-Boney K."/>
            <person name="Hale W."/>
            <person name="Jakkamsetti A."/>
            <person name="Pham P."/>
            <person name="Ruth R."/>
            <person name="San Lucas F."/>
            <person name="Warren J."/>
            <person name="Zhang J."/>
            <person name="Zhao Z."/>
            <person name="Zhou C."/>
            <person name="Zhu D."/>
            <person name="Lee S."/>
            <person name="Bess C."/>
            <person name="Blankenburg K."/>
            <person name="Forbes L."/>
            <person name="Fu Q."/>
            <person name="Gubbala S."/>
            <person name="Hirani K."/>
            <person name="Jayaseelan J.C."/>
            <person name="Lara F."/>
            <person name="Munidasa M."/>
            <person name="Palculict T."/>
            <person name="Patil S."/>
            <person name="Pu L.-L."/>
            <person name="Saada N."/>
            <person name="Tang L."/>
            <person name="Weissenberger G."/>
            <person name="Zhu Y."/>
            <person name="Hemphill L."/>
            <person name="Shang Y."/>
            <person name="Youmans B."/>
            <person name="Ayvaz T."/>
            <person name="Ross M."/>
            <person name="Santibanez J."/>
            <person name="Aqrawi P."/>
            <person name="Gross S."/>
            <person name="Joshi V."/>
            <person name="Fowler G."/>
            <person name="Nazareth L."/>
            <person name="Reid J."/>
            <person name="Worley K."/>
            <person name="Petrosino J."/>
            <person name="Highlander S."/>
            <person name="Gibbs R."/>
        </authorList>
    </citation>
    <scope>NUCLEOTIDE SEQUENCE [LARGE SCALE GENOMIC DNA]</scope>
    <source>
        <strain evidence="7 8">ATCC 23263</strain>
    </source>
</reference>